<gene>
    <name evidence="1" type="ORF">NDU88_000392</name>
</gene>
<feature type="non-terminal residue" evidence="1">
    <location>
        <position position="54"/>
    </location>
</feature>
<sequence>RALLQVQRGRVASRLEAAAGALALAAGGGRCWGPRTSSRWCPVVSVTRELNGAA</sequence>
<dbReference type="AlphaFoldDB" id="A0AAV7L9T6"/>
<keyword evidence="2" id="KW-1185">Reference proteome</keyword>
<proteinExistence type="predicted"/>
<accession>A0AAV7L9T6</accession>
<dbReference type="EMBL" id="JANPWB010000015">
    <property type="protein sequence ID" value="KAJ1087205.1"/>
    <property type="molecule type" value="Genomic_DNA"/>
</dbReference>
<feature type="non-terminal residue" evidence="1">
    <location>
        <position position="1"/>
    </location>
</feature>
<protein>
    <submittedName>
        <fullName evidence="1">Uncharacterized protein</fullName>
    </submittedName>
</protein>
<reference evidence="1" key="1">
    <citation type="journal article" date="2022" name="bioRxiv">
        <title>Sequencing and chromosome-scale assembly of the giantPleurodeles waltlgenome.</title>
        <authorList>
            <person name="Brown T."/>
            <person name="Elewa A."/>
            <person name="Iarovenko S."/>
            <person name="Subramanian E."/>
            <person name="Araus A.J."/>
            <person name="Petzold A."/>
            <person name="Susuki M."/>
            <person name="Suzuki K.-i.T."/>
            <person name="Hayashi T."/>
            <person name="Toyoda A."/>
            <person name="Oliveira C."/>
            <person name="Osipova E."/>
            <person name="Leigh N.D."/>
            <person name="Simon A."/>
            <person name="Yun M.H."/>
        </authorList>
    </citation>
    <scope>NUCLEOTIDE SEQUENCE</scope>
    <source>
        <strain evidence="1">20211129_DDA</strain>
        <tissue evidence="1">Liver</tissue>
    </source>
</reference>
<name>A0AAV7L9T6_PLEWA</name>
<evidence type="ECO:0000313" key="2">
    <source>
        <dbReference type="Proteomes" id="UP001066276"/>
    </source>
</evidence>
<dbReference type="Proteomes" id="UP001066276">
    <property type="component" value="Chromosome 11"/>
</dbReference>
<comment type="caution">
    <text evidence="1">The sequence shown here is derived from an EMBL/GenBank/DDBJ whole genome shotgun (WGS) entry which is preliminary data.</text>
</comment>
<evidence type="ECO:0000313" key="1">
    <source>
        <dbReference type="EMBL" id="KAJ1087205.1"/>
    </source>
</evidence>
<organism evidence="1 2">
    <name type="scientific">Pleurodeles waltl</name>
    <name type="common">Iberian ribbed newt</name>
    <dbReference type="NCBI Taxonomy" id="8319"/>
    <lineage>
        <taxon>Eukaryota</taxon>
        <taxon>Metazoa</taxon>
        <taxon>Chordata</taxon>
        <taxon>Craniata</taxon>
        <taxon>Vertebrata</taxon>
        <taxon>Euteleostomi</taxon>
        <taxon>Amphibia</taxon>
        <taxon>Batrachia</taxon>
        <taxon>Caudata</taxon>
        <taxon>Salamandroidea</taxon>
        <taxon>Salamandridae</taxon>
        <taxon>Pleurodelinae</taxon>
        <taxon>Pleurodeles</taxon>
    </lineage>
</organism>